<keyword evidence="3" id="KW-1185">Reference proteome</keyword>
<evidence type="ECO:0000256" key="1">
    <source>
        <dbReference type="SAM" id="MobiDB-lite"/>
    </source>
</evidence>
<protein>
    <submittedName>
        <fullName evidence="2">Uncharacterized protein</fullName>
    </submittedName>
</protein>
<feature type="compositionally biased region" description="Basic and acidic residues" evidence="1">
    <location>
        <begin position="14"/>
        <end position="23"/>
    </location>
</feature>
<organism evidence="2 3">
    <name type="scientific">Dermatophagoides pteronyssinus</name>
    <name type="common">European house dust mite</name>
    <dbReference type="NCBI Taxonomy" id="6956"/>
    <lineage>
        <taxon>Eukaryota</taxon>
        <taxon>Metazoa</taxon>
        <taxon>Ecdysozoa</taxon>
        <taxon>Arthropoda</taxon>
        <taxon>Chelicerata</taxon>
        <taxon>Arachnida</taxon>
        <taxon>Acari</taxon>
        <taxon>Acariformes</taxon>
        <taxon>Sarcoptiformes</taxon>
        <taxon>Astigmata</taxon>
        <taxon>Psoroptidia</taxon>
        <taxon>Analgoidea</taxon>
        <taxon>Pyroglyphidae</taxon>
        <taxon>Dermatophagoidinae</taxon>
        <taxon>Dermatophagoides</taxon>
    </lineage>
</organism>
<evidence type="ECO:0000313" key="3">
    <source>
        <dbReference type="Proteomes" id="UP000887458"/>
    </source>
</evidence>
<sequence>MTMKTKTKQKVKKNPNEYNEKKEKKSFKTTPIQYSGGVDFFVRSFRFLSSSSSLKSVRSYMIQA</sequence>
<dbReference type="Proteomes" id="UP000887458">
    <property type="component" value="Unassembled WGS sequence"/>
</dbReference>
<name>A0ABQ8JDV6_DERPT</name>
<feature type="compositionally biased region" description="Basic residues" evidence="1">
    <location>
        <begin position="1"/>
        <end position="13"/>
    </location>
</feature>
<comment type="caution">
    <text evidence="2">The sequence shown here is derived from an EMBL/GenBank/DDBJ whole genome shotgun (WGS) entry which is preliminary data.</text>
</comment>
<evidence type="ECO:0000313" key="2">
    <source>
        <dbReference type="EMBL" id="KAH9420612.1"/>
    </source>
</evidence>
<proteinExistence type="predicted"/>
<dbReference type="EMBL" id="NJHN03000047">
    <property type="protein sequence ID" value="KAH9420612.1"/>
    <property type="molecule type" value="Genomic_DNA"/>
</dbReference>
<reference evidence="2 3" key="2">
    <citation type="journal article" date="2022" name="Mol. Biol. Evol.">
        <title>Comparative Genomics Reveals Insights into the Divergent Evolution of Astigmatic Mites and Household Pest Adaptations.</title>
        <authorList>
            <person name="Xiong Q."/>
            <person name="Wan A.T."/>
            <person name="Liu X."/>
            <person name="Fung C.S."/>
            <person name="Xiao X."/>
            <person name="Malainual N."/>
            <person name="Hou J."/>
            <person name="Wang L."/>
            <person name="Wang M."/>
            <person name="Yang K.Y."/>
            <person name="Cui Y."/>
            <person name="Leung E.L."/>
            <person name="Nong W."/>
            <person name="Shin S.K."/>
            <person name="Au S.W."/>
            <person name="Jeong K.Y."/>
            <person name="Chew F.T."/>
            <person name="Hui J.H."/>
            <person name="Leung T.F."/>
            <person name="Tungtrongchitr A."/>
            <person name="Zhong N."/>
            <person name="Liu Z."/>
            <person name="Tsui S.K."/>
        </authorList>
    </citation>
    <scope>NUCLEOTIDE SEQUENCE [LARGE SCALE GENOMIC DNA]</scope>
    <source>
        <strain evidence="2">Derp</strain>
    </source>
</reference>
<reference evidence="2 3" key="1">
    <citation type="journal article" date="2018" name="J. Allergy Clin. Immunol.">
        <title>High-quality assembly of Dermatophagoides pteronyssinus genome and transcriptome reveals a wide range of novel allergens.</title>
        <authorList>
            <person name="Liu X.Y."/>
            <person name="Yang K.Y."/>
            <person name="Wang M.Q."/>
            <person name="Kwok J.S."/>
            <person name="Zeng X."/>
            <person name="Yang Z."/>
            <person name="Xiao X.J."/>
            <person name="Lau C.P."/>
            <person name="Li Y."/>
            <person name="Huang Z.M."/>
            <person name="Ba J.G."/>
            <person name="Yim A.K."/>
            <person name="Ouyang C.Y."/>
            <person name="Ngai S.M."/>
            <person name="Chan T.F."/>
            <person name="Leung E.L."/>
            <person name="Liu L."/>
            <person name="Liu Z.G."/>
            <person name="Tsui S.K."/>
        </authorList>
    </citation>
    <scope>NUCLEOTIDE SEQUENCE [LARGE SCALE GENOMIC DNA]</scope>
    <source>
        <strain evidence="2">Derp</strain>
    </source>
</reference>
<feature type="region of interest" description="Disordered" evidence="1">
    <location>
        <begin position="1"/>
        <end position="26"/>
    </location>
</feature>
<accession>A0ABQ8JDV6</accession>
<gene>
    <name evidence="2" type="ORF">DERP_001039</name>
</gene>